<feature type="region of interest" description="Disordered" evidence="1">
    <location>
        <begin position="876"/>
        <end position="910"/>
    </location>
</feature>
<comment type="caution">
    <text evidence="2">The sequence shown here is derived from an EMBL/GenBank/DDBJ whole genome shotgun (WGS) entry which is preliminary data.</text>
</comment>
<organism evidence="2 3">
    <name type="scientific">Pseudomonas syringae pv. ribicola</name>
    <dbReference type="NCBI Taxonomy" id="55398"/>
    <lineage>
        <taxon>Bacteria</taxon>
        <taxon>Pseudomonadati</taxon>
        <taxon>Pseudomonadota</taxon>
        <taxon>Gammaproteobacteria</taxon>
        <taxon>Pseudomonadales</taxon>
        <taxon>Pseudomonadaceae</taxon>
        <taxon>Pseudomonas</taxon>
    </lineage>
</organism>
<proteinExistence type="predicted"/>
<dbReference type="Proteomes" id="UP000050554">
    <property type="component" value="Unassembled WGS sequence"/>
</dbReference>
<dbReference type="AlphaFoldDB" id="A0A0Q0DW85"/>
<evidence type="ECO:0000256" key="1">
    <source>
        <dbReference type="SAM" id="MobiDB-lite"/>
    </source>
</evidence>
<gene>
    <name evidence="2" type="ORF">ALO47_05306</name>
</gene>
<reference evidence="2 3" key="1">
    <citation type="submission" date="2015-09" db="EMBL/GenBank/DDBJ databases">
        <title>Genome announcement of multiple Pseudomonas syringae strains.</title>
        <authorList>
            <person name="Thakur S."/>
            <person name="Wang P.W."/>
            <person name="Gong Y."/>
            <person name="Weir B.S."/>
            <person name="Guttman D.S."/>
        </authorList>
    </citation>
    <scope>NUCLEOTIDE SEQUENCE [LARGE SCALE GENOMIC DNA]</scope>
    <source>
        <strain evidence="2 3">ICMP3882</strain>
    </source>
</reference>
<accession>A0A0Q0DW85</accession>
<dbReference type="PATRIC" id="fig|55398.3.peg.3404"/>
<dbReference type="EMBL" id="LJRF01000185">
    <property type="protein sequence ID" value="KPY43641.1"/>
    <property type="molecule type" value="Genomic_DNA"/>
</dbReference>
<evidence type="ECO:0000313" key="3">
    <source>
        <dbReference type="Proteomes" id="UP000050554"/>
    </source>
</evidence>
<name>A0A0Q0DW85_PSESI</name>
<protein>
    <submittedName>
        <fullName evidence="2">Uncharacterized protein</fullName>
    </submittedName>
</protein>
<sequence>MWILFNLAPLHGIHCHQLPTPRRKGSHVMQMKAEDKVVSPSQFMRQIRPELYSDSTRKIKHQLKAEVLSHHLETITERNQTHDFELFCRKLCERTICPNLRPATGPEGGGDSKADTETFPVSDDISTLTFVGTANSGTERWAFAFSAKKTWADKIRSDVNGIVATSRGYTKIFFVTSRAARAKDRARVEDELSRLHGVQVTIHDRAWIINEVIDKNRLDLAFNYLKIGDEADDLVLGPSDYSRKQQLADTERELEDPSAFVGMKMQRASEALLAATLARELELPRTDVDGRFLRAVRLADDGGTYRQQLTARYESLWTEFWWFDDLKAILDGYDGFENRVIENENSINLGMLCNLLQLLFNTVIHRHRTPEEVQLQPRIARLSSRLAELASDSSRPNNALEARTSLLTIQLNEALTFGEPERVSSLWPQFANILVEAEGLGEFNAKRLVRLIEVFGEAAGKDRGYRTLIDQLSDFVAKRSGEVQGAVVLLKRAKQLDFDEKMEMIRLLGKAVRLLSKKENAGDLADAQLQLALAYQSAGLLWAARASCTSAATIFFIEGEEDGELPLNVFPALMNAAWQACQLKHFPELLETIQIARGCMTSLPFGENAKKRAAEQLKDYDMVLACQLANLSREEIPRLESIPDVLAGLGLDVSRTTLLYLLGYEDVLREEGWIPESETTEAVEIFFNQLAGQPAGDASGRPPIFNGPDAQEYVTSVLGVQVHVRHEPTDVSITVAEAIAGTIEAFFATAFELEAFAHTERFRIKIIEADIACFEVAADLDHMRVTVRWPKDMFPWNPAVHSDFLSMLLEVAATIFSATCTAKNFGAAVDQLFKADAAMERVAMIGSLCFSRERIFNGVARLESWEKHALKTFEATPSRPQVRRDPKAARAGVQPGKPVPNDAEPPKFTDHRGVAVRSVIDVHLWDRAGWTGVAYGALDLAAPPFMALMFKHRAAAVKIFERWRERFGTIDKNDEILIDIVRHFSSEHPSHYGMAITSNIQRDEEDQRTPMLTVRSITMEPANEINLSKFLADYKKAGAYLLMPMVLLPARPPQLIKEIYLLKKSLTVSEASDVGPNDLGNMFLHSRGFGTSPR</sequence>
<evidence type="ECO:0000313" key="2">
    <source>
        <dbReference type="EMBL" id="KPY43641.1"/>
    </source>
</evidence>